<evidence type="ECO:0008006" key="3">
    <source>
        <dbReference type="Google" id="ProtNLM"/>
    </source>
</evidence>
<evidence type="ECO:0000313" key="1">
    <source>
        <dbReference type="EMBL" id="MBO0476150.1"/>
    </source>
</evidence>
<reference evidence="1 2" key="1">
    <citation type="submission" date="2021-03" db="EMBL/GenBank/DDBJ databases">
        <title>Enterococcal diversity collection.</title>
        <authorList>
            <person name="Gilmore M.S."/>
            <person name="Schwartzman J."/>
            <person name="Van Tyne D."/>
            <person name="Martin M."/>
            <person name="Earl A.M."/>
            <person name="Manson A.L."/>
            <person name="Straub T."/>
            <person name="Salamzade R."/>
            <person name="Saavedra J."/>
            <person name="Lebreton F."/>
            <person name="Prichula J."/>
            <person name="Schaufler K."/>
            <person name="Gaca A."/>
            <person name="Sgardioli B."/>
            <person name="Wagenaar J."/>
            <person name="Strong T."/>
        </authorList>
    </citation>
    <scope>NUCLEOTIDE SEQUENCE [LARGE SCALE GENOMIC DNA]</scope>
    <source>
        <strain evidence="1 2">DIV0080</strain>
    </source>
</reference>
<organism evidence="1 2">
    <name type="scientific">Candidatus Vagococcus giribetii</name>
    <dbReference type="NCBI Taxonomy" id="2230876"/>
    <lineage>
        <taxon>Bacteria</taxon>
        <taxon>Bacillati</taxon>
        <taxon>Bacillota</taxon>
        <taxon>Bacilli</taxon>
        <taxon>Lactobacillales</taxon>
        <taxon>Enterococcaceae</taxon>
        <taxon>Vagococcus</taxon>
    </lineage>
</organism>
<dbReference type="RefSeq" id="WP_206965064.1">
    <property type="nucleotide sequence ID" value="NZ_JAFLVX010000011.1"/>
</dbReference>
<evidence type="ECO:0000313" key="2">
    <source>
        <dbReference type="Proteomes" id="UP000664857"/>
    </source>
</evidence>
<comment type="caution">
    <text evidence="1">The sequence shown here is derived from an EMBL/GenBank/DDBJ whole genome shotgun (WGS) entry which is preliminary data.</text>
</comment>
<dbReference type="Gene3D" id="1.10.10.2840">
    <property type="entry name" value="PucR C-terminal helix-turn-helix domain"/>
    <property type="match status" value="1"/>
</dbReference>
<keyword evidence="2" id="KW-1185">Reference proteome</keyword>
<sequence>METNLHKRNLIFEDILSTKLTPDNKKRYSLLLGTNLENKYYMVTIFSDLFGTDNSRFFEESQISDLKDYILESFLKTQDILMFSYQCRIIFLIGEGINSLDDSLKGLDQLLQTFYQHSKFSVGVSSLHQLENLNKAYKESLQAINYLHYQKNDCHIQKYDELGILNLFTDDEGMINTYYIERLITQFIQPLLKYDSSNNTDLIETITCFFNNNFSKKAQVSYFLFTLILFGHA</sequence>
<dbReference type="InterPro" id="IPR042070">
    <property type="entry name" value="PucR_C-HTH_sf"/>
</dbReference>
<gene>
    <name evidence="1" type="ORF">DOK76_03650</name>
</gene>
<proteinExistence type="predicted"/>
<dbReference type="Proteomes" id="UP000664857">
    <property type="component" value="Unassembled WGS sequence"/>
</dbReference>
<name>A0ABS3HS54_9ENTE</name>
<dbReference type="EMBL" id="JAFLVX010000011">
    <property type="protein sequence ID" value="MBO0476150.1"/>
    <property type="molecule type" value="Genomic_DNA"/>
</dbReference>
<protein>
    <recommendedName>
        <fullName evidence="3">GGDEF domain-containing protein</fullName>
    </recommendedName>
</protein>
<accession>A0ABS3HS54</accession>